<keyword evidence="3" id="KW-1185">Reference proteome</keyword>
<name>A0A1H4JJT0_9MICO</name>
<dbReference type="Gene3D" id="1.25.40.10">
    <property type="entry name" value="Tetratricopeptide repeat domain"/>
    <property type="match status" value="1"/>
</dbReference>
<accession>A0A1H4JJT0</accession>
<dbReference type="GO" id="GO:0003677">
    <property type="term" value="F:DNA binding"/>
    <property type="evidence" value="ECO:0007669"/>
    <property type="project" value="InterPro"/>
</dbReference>
<dbReference type="InterPro" id="IPR011990">
    <property type="entry name" value="TPR-like_helical_dom_sf"/>
</dbReference>
<dbReference type="SUPFAM" id="SSF46894">
    <property type="entry name" value="C-terminal effector domain of the bipartite response regulators"/>
    <property type="match status" value="1"/>
</dbReference>
<gene>
    <name evidence="2" type="ORF">SAMN04489807_0874</name>
</gene>
<dbReference type="Pfam" id="PF00196">
    <property type="entry name" value="GerE"/>
    <property type="match status" value="1"/>
</dbReference>
<protein>
    <submittedName>
        <fullName evidence="2">AAA ATPase domain-containing protein</fullName>
    </submittedName>
</protein>
<dbReference type="EMBL" id="FNSQ01000005">
    <property type="protein sequence ID" value="SEB46503.1"/>
    <property type="molecule type" value="Genomic_DNA"/>
</dbReference>
<dbReference type="AlphaFoldDB" id="A0A1H4JJT0"/>
<evidence type="ECO:0000259" key="1">
    <source>
        <dbReference type="PROSITE" id="PS50043"/>
    </source>
</evidence>
<dbReference type="PRINTS" id="PR00038">
    <property type="entry name" value="HTHLUXR"/>
</dbReference>
<dbReference type="InterPro" id="IPR036388">
    <property type="entry name" value="WH-like_DNA-bd_sf"/>
</dbReference>
<dbReference type="InterPro" id="IPR041664">
    <property type="entry name" value="AAA_16"/>
</dbReference>
<proteinExistence type="predicted"/>
<feature type="domain" description="HTH luxR-type" evidence="1">
    <location>
        <begin position="780"/>
        <end position="845"/>
    </location>
</feature>
<dbReference type="Proteomes" id="UP000183750">
    <property type="component" value="Unassembled WGS sequence"/>
</dbReference>
<dbReference type="GO" id="GO:0006355">
    <property type="term" value="P:regulation of DNA-templated transcription"/>
    <property type="evidence" value="ECO:0007669"/>
    <property type="project" value="InterPro"/>
</dbReference>
<dbReference type="SUPFAM" id="SSF48452">
    <property type="entry name" value="TPR-like"/>
    <property type="match status" value="1"/>
</dbReference>
<dbReference type="Gene3D" id="1.10.10.10">
    <property type="entry name" value="Winged helix-like DNA-binding domain superfamily/Winged helix DNA-binding domain"/>
    <property type="match status" value="1"/>
</dbReference>
<dbReference type="SUPFAM" id="SSF52540">
    <property type="entry name" value="P-loop containing nucleoside triphosphate hydrolases"/>
    <property type="match status" value="1"/>
</dbReference>
<evidence type="ECO:0000313" key="2">
    <source>
        <dbReference type="EMBL" id="SEB46503.1"/>
    </source>
</evidence>
<reference evidence="3" key="1">
    <citation type="submission" date="2016-10" db="EMBL/GenBank/DDBJ databases">
        <authorList>
            <person name="Varghese N."/>
            <person name="Submissions S."/>
        </authorList>
    </citation>
    <scope>NUCLEOTIDE SEQUENCE [LARGE SCALE GENOMIC DNA]</scope>
    <source>
        <strain evidence="3">DSM 16089</strain>
    </source>
</reference>
<dbReference type="Gene3D" id="3.40.50.300">
    <property type="entry name" value="P-loop containing nucleotide triphosphate hydrolases"/>
    <property type="match status" value="1"/>
</dbReference>
<evidence type="ECO:0000313" key="3">
    <source>
        <dbReference type="Proteomes" id="UP000183750"/>
    </source>
</evidence>
<organism evidence="2 3">
    <name type="scientific">Microbacterium hydrocarbonoxydans</name>
    <dbReference type="NCBI Taxonomy" id="273678"/>
    <lineage>
        <taxon>Bacteria</taxon>
        <taxon>Bacillati</taxon>
        <taxon>Actinomycetota</taxon>
        <taxon>Actinomycetes</taxon>
        <taxon>Micrococcales</taxon>
        <taxon>Microbacteriaceae</taxon>
        <taxon>Microbacterium</taxon>
    </lineage>
</organism>
<dbReference type="InterPro" id="IPR016032">
    <property type="entry name" value="Sig_transdc_resp-reg_C-effctor"/>
</dbReference>
<dbReference type="PROSITE" id="PS50043">
    <property type="entry name" value="HTH_LUXR_2"/>
    <property type="match status" value="1"/>
</dbReference>
<dbReference type="InterPro" id="IPR000792">
    <property type="entry name" value="Tscrpt_reg_LuxR_C"/>
</dbReference>
<dbReference type="RefSeq" id="WP_060926957.1">
    <property type="nucleotide sequence ID" value="NZ_FNSQ01000005.1"/>
</dbReference>
<dbReference type="SMART" id="SM00421">
    <property type="entry name" value="HTH_LUXR"/>
    <property type="match status" value="1"/>
</dbReference>
<dbReference type="Pfam" id="PF13191">
    <property type="entry name" value="AAA_16"/>
    <property type="match status" value="1"/>
</dbReference>
<sequence>MQPSAALSRSDAPRVPSDVIARPRLVAALESTDALTVLRGASGMGKTVALAEWTRASASTVVWVAPGQDGSSASLARAVLRALARRGLAPAASAELPADPAAGRAVDAWRVVAAHLAEVQHPLVLVLDDAADQDRESVFDICRTLAAAPDARLIVATSRRSPFDSDGLDLMIDRTVIGPDDLLFDEDEISRALHIRQLEAAQVLAATGGFPALIHAASKQRVLGDPSSVLEAASPAVAEYLRPRLERSGVDADALAALTRISITDAVDAATARALTGAEDIENILDDAETFGIGRRSADGVFSLVPVARALLHRGLMDARADEVPGLMRIAVDGALERRAPMDALRLAVEHDDLPLASHVIMSGWTQLLESHGPEAVRLLRRLPVSRLRDQPLIAMLLAICYIASKLRRLRGLQLLRVAISAANSRRSGLGPTERVFIWAAESAALRLIGMSERAAQVAGKALNLYRETPESIWEPYAVEMPLLCTHLGISLYYGGREDAAVECFEYAASLGASHDMVKAYHAIALLSGIHALNGDMPEARHYAELIHDSAWGQEHLDGYRGTLYRVAEAFLSIEDGDVVAARAHVQVFGPHRSTSEHWLIMGIAEAWVALHEGRAAAGLEQLDSLCRLRGREGAGTHARQTLSRARTLLHLAAGDQAAAREVLRQDARPDTFDTLLERARLALVEGQASEAARMLAQTRRAPATSRQRAETVAVQVAALRRTAGDAAARKVAETLLVRLDDRELTTPVGLLDPDDVDFLREFLTDRGAKSVPGRGVFPATSERPRLSSRERVVLRALTSGASLQSIAADLNVSPNTLKTQLRSIYRKLDARNRAEAIEKAAVYDLLAEH</sequence>
<dbReference type="CDD" id="cd06170">
    <property type="entry name" value="LuxR_C_like"/>
    <property type="match status" value="1"/>
</dbReference>
<dbReference type="InterPro" id="IPR027417">
    <property type="entry name" value="P-loop_NTPase"/>
</dbReference>